<reference evidence="1 2" key="1">
    <citation type="submission" date="2019-11" db="EMBL/GenBank/DDBJ databases">
        <title>Venatorbacter sp. nov. a predator of Campylobacter and other Gram-negative bacteria.</title>
        <authorList>
            <person name="Saeedi A."/>
            <person name="Cummings N.J."/>
            <person name="Connerton I.F."/>
            <person name="Connerton P.L."/>
        </authorList>
    </citation>
    <scope>NUCLEOTIDE SEQUENCE [LARGE SCALE GENOMIC DNA]</scope>
    <source>
        <strain evidence="1">XL5</strain>
    </source>
</reference>
<evidence type="ECO:0000313" key="2">
    <source>
        <dbReference type="Proteomes" id="UP000596074"/>
    </source>
</evidence>
<keyword evidence="2" id="KW-1185">Reference proteome</keyword>
<dbReference type="EMBL" id="CP046056">
    <property type="protein sequence ID" value="QQD25395.1"/>
    <property type="molecule type" value="Genomic_DNA"/>
</dbReference>
<dbReference type="AlphaFoldDB" id="A0A9X7YP29"/>
<proteinExistence type="predicted"/>
<dbReference type="KEGG" id="vcw:GJQ55_00780"/>
<evidence type="ECO:0000313" key="1">
    <source>
        <dbReference type="EMBL" id="QQD25395.1"/>
    </source>
</evidence>
<dbReference type="Proteomes" id="UP000596074">
    <property type="component" value="Chromosome"/>
</dbReference>
<name>A0A9X7YP29_9GAMM</name>
<gene>
    <name evidence="1" type="ORF">GJQ55_00780</name>
</gene>
<organism evidence="1 2">
    <name type="scientific">Venatoribacter cucullus</name>
    <dbReference type="NCBI Taxonomy" id="2661630"/>
    <lineage>
        <taxon>Bacteria</taxon>
        <taxon>Pseudomonadati</taxon>
        <taxon>Pseudomonadota</taxon>
        <taxon>Gammaproteobacteria</taxon>
        <taxon>Oceanospirillales</taxon>
        <taxon>Oceanospirillaceae</taxon>
        <taxon>Venatoribacter</taxon>
    </lineage>
</organism>
<sequence length="85" mass="9268">MTVQAPAFHAVADPASIEVLARGYLKDQHLVYHRQGYEPTQVLEGADSASFEVTGWDETTNADARDAHSLYRNGQRVAARPAAAE</sequence>
<protein>
    <submittedName>
        <fullName evidence="1">Uncharacterized protein</fullName>
    </submittedName>
</protein>
<accession>A0A9X7YP29</accession>